<accession>A0A9W9XRW0</accession>
<comment type="caution">
    <text evidence="1">The sequence shown here is derived from an EMBL/GenBank/DDBJ whole genome shotgun (WGS) entry which is preliminary data.</text>
</comment>
<organism evidence="1 2">
    <name type="scientific">Penicillium fimorum</name>
    <dbReference type="NCBI Taxonomy" id="1882269"/>
    <lineage>
        <taxon>Eukaryota</taxon>
        <taxon>Fungi</taxon>
        <taxon>Dikarya</taxon>
        <taxon>Ascomycota</taxon>
        <taxon>Pezizomycotina</taxon>
        <taxon>Eurotiomycetes</taxon>
        <taxon>Eurotiomycetidae</taxon>
        <taxon>Eurotiales</taxon>
        <taxon>Aspergillaceae</taxon>
        <taxon>Penicillium</taxon>
    </lineage>
</organism>
<name>A0A9W9XRW0_9EURO</name>
<gene>
    <name evidence="1" type="ORF">N7463_005114</name>
</gene>
<evidence type="ECO:0000313" key="2">
    <source>
        <dbReference type="Proteomes" id="UP001149954"/>
    </source>
</evidence>
<reference evidence="1" key="1">
    <citation type="submission" date="2022-12" db="EMBL/GenBank/DDBJ databases">
        <authorList>
            <person name="Petersen C."/>
        </authorList>
    </citation>
    <scope>NUCLEOTIDE SEQUENCE</scope>
    <source>
        <strain evidence="1">IBT 29495</strain>
    </source>
</reference>
<dbReference type="AlphaFoldDB" id="A0A9W9XRW0"/>
<dbReference type="EMBL" id="JAPWDS010000003">
    <property type="protein sequence ID" value="KAJ5502240.1"/>
    <property type="molecule type" value="Genomic_DNA"/>
</dbReference>
<sequence length="61" mass="6805">MHISTAEQRRAVTGWITNRRQNVPTVDVPEWEELCQRTHTTPGEVATNEIDALDTDGASLS</sequence>
<proteinExistence type="predicted"/>
<evidence type="ECO:0000313" key="1">
    <source>
        <dbReference type="EMBL" id="KAJ5502240.1"/>
    </source>
</evidence>
<keyword evidence="2" id="KW-1185">Reference proteome</keyword>
<protein>
    <submittedName>
        <fullName evidence="1">Uncharacterized protein</fullName>
    </submittedName>
</protein>
<reference evidence="1" key="2">
    <citation type="journal article" date="2023" name="IMA Fungus">
        <title>Comparative genomic study of the Penicillium genus elucidates a diverse pangenome and 15 lateral gene transfer events.</title>
        <authorList>
            <person name="Petersen C."/>
            <person name="Sorensen T."/>
            <person name="Nielsen M.R."/>
            <person name="Sondergaard T.E."/>
            <person name="Sorensen J.L."/>
            <person name="Fitzpatrick D.A."/>
            <person name="Frisvad J.C."/>
            <person name="Nielsen K.L."/>
        </authorList>
    </citation>
    <scope>NUCLEOTIDE SEQUENCE</scope>
    <source>
        <strain evidence="1">IBT 29495</strain>
    </source>
</reference>
<dbReference type="Proteomes" id="UP001149954">
    <property type="component" value="Unassembled WGS sequence"/>
</dbReference>